<feature type="region of interest" description="Disordered" evidence="1">
    <location>
        <begin position="1"/>
        <end position="22"/>
    </location>
</feature>
<keyword evidence="4" id="KW-1185">Reference proteome</keyword>
<evidence type="ECO:0000256" key="1">
    <source>
        <dbReference type="SAM" id="MobiDB-lite"/>
    </source>
</evidence>
<gene>
    <name evidence="3" type="ORF">JO379_006166</name>
</gene>
<evidence type="ECO:0000313" key="4">
    <source>
        <dbReference type="Proteomes" id="UP001519291"/>
    </source>
</evidence>
<sequence>MSESPRPDPDGEEPGTDAARRRLARAQTELLSALVAGGPPPDGFDPGRLRVQRRALIAKRANVLTKVAPEPAEILAGDFRDLFLAYARTRPMTDGYRRDATDFVRHLLDTGQPPDAERRELLTAWWEERMRPRPTPGRLGRLVTALRTSRAARSLRIATSAAPKGS</sequence>
<dbReference type="Pfam" id="PF26136">
    <property type="entry name" value="SCO6045_C"/>
    <property type="match status" value="1"/>
</dbReference>
<dbReference type="Proteomes" id="UP001519291">
    <property type="component" value="Unassembled WGS sequence"/>
</dbReference>
<dbReference type="EMBL" id="JAGIOH010000001">
    <property type="protein sequence ID" value="MBP2406697.1"/>
    <property type="molecule type" value="Genomic_DNA"/>
</dbReference>
<organism evidence="3 4">
    <name type="scientific">Streptomyces syringium</name>
    <dbReference type="NCBI Taxonomy" id="76729"/>
    <lineage>
        <taxon>Bacteria</taxon>
        <taxon>Bacillati</taxon>
        <taxon>Actinomycetota</taxon>
        <taxon>Actinomycetes</taxon>
        <taxon>Kitasatosporales</taxon>
        <taxon>Streptomycetaceae</taxon>
        <taxon>Streptomyces</taxon>
    </lineage>
</organism>
<evidence type="ECO:0000259" key="2">
    <source>
        <dbReference type="Pfam" id="PF26136"/>
    </source>
</evidence>
<name>A0ABS4YD31_9ACTN</name>
<comment type="caution">
    <text evidence="3">The sequence shown here is derived from an EMBL/GenBank/DDBJ whole genome shotgun (WGS) entry which is preliminary data.</text>
</comment>
<dbReference type="InterPro" id="IPR058711">
    <property type="entry name" value="SCO6045-like_C"/>
</dbReference>
<accession>A0ABS4YD31</accession>
<proteinExistence type="predicted"/>
<evidence type="ECO:0000313" key="3">
    <source>
        <dbReference type="EMBL" id="MBP2406697.1"/>
    </source>
</evidence>
<protein>
    <recommendedName>
        <fullName evidence="2">SCO6045-like C-terminal domain-containing protein</fullName>
    </recommendedName>
</protein>
<reference evidence="3 4" key="1">
    <citation type="submission" date="2021-03" db="EMBL/GenBank/DDBJ databases">
        <title>Sequencing the genomes of 1000 actinobacteria strains.</title>
        <authorList>
            <person name="Klenk H.-P."/>
        </authorList>
    </citation>
    <scope>NUCLEOTIDE SEQUENCE [LARGE SCALE GENOMIC DNA]</scope>
    <source>
        <strain evidence="3 4">DSM 41480</strain>
    </source>
</reference>
<feature type="domain" description="SCO6045-like C-terminal" evidence="2">
    <location>
        <begin position="24"/>
        <end position="108"/>
    </location>
</feature>